<comment type="caution">
    <text evidence="1">The sequence shown here is derived from an EMBL/GenBank/DDBJ whole genome shotgun (WGS) entry which is preliminary data.</text>
</comment>
<gene>
    <name evidence="1" type="ORF">JMJ56_19860</name>
</gene>
<dbReference type="Proteomes" id="UP000660885">
    <property type="component" value="Unassembled WGS sequence"/>
</dbReference>
<keyword evidence="2" id="KW-1185">Reference proteome</keyword>
<evidence type="ECO:0000313" key="1">
    <source>
        <dbReference type="EMBL" id="MBL6080278.1"/>
    </source>
</evidence>
<sequence length="64" mass="6971">MIETATPPCRPSEAGWRIRLVQAAGKVTGKPHILMLFGQLPRSYQVEAAERVRQAVPIFLAAAA</sequence>
<protein>
    <submittedName>
        <fullName evidence="1">Uncharacterized protein</fullName>
    </submittedName>
</protein>
<organism evidence="1 2">
    <name type="scientific">Belnapia arida</name>
    <dbReference type="NCBI Taxonomy" id="2804533"/>
    <lineage>
        <taxon>Bacteria</taxon>
        <taxon>Pseudomonadati</taxon>
        <taxon>Pseudomonadota</taxon>
        <taxon>Alphaproteobacteria</taxon>
        <taxon>Acetobacterales</taxon>
        <taxon>Roseomonadaceae</taxon>
        <taxon>Belnapia</taxon>
    </lineage>
</organism>
<dbReference type="EMBL" id="JAETWB010000012">
    <property type="protein sequence ID" value="MBL6080278.1"/>
    <property type="molecule type" value="Genomic_DNA"/>
</dbReference>
<accession>A0ABS1U6K2</accession>
<name>A0ABS1U6K2_9PROT</name>
<dbReference type="RefSeq" id="WP_202833515.1">
    <property type="nucleotide sequence ID" value="NZ_JAETWB010000012.1"/>
</dbReference>
<proteinExistence type="predicted"/>
<reference evidence="1 2" key="1">
    <citation type="submission" date="2021-01" db="EMBL/GenBank/DDBJ databases">
        <title>Belnapia mucosa sp. nov. and Belnapia arida sp. nov., isolated from the Tabernas Desert (Almeria, Spain).</title>
        <authorList>
            <person name="Molina-Menor E."/>
            <person name="Vidal-Verdu A."/>
            <person name="Calonge A."/>
            <person name="Satari L."/>
            <person name="Pereto J."/>
            <person name="Porcar M."/>
        </authorList>
    </citation>
    <scope>NUCLEOTIDE SEQUENCE [LARGE SCALE GENOMIC DNA]</scope>
    <source>
        <strain evidence="1 2">T18</strain>
    </source>
</reference>
<evidence type="ECO:0000313" key="2">
    <source>
        <dbReference type="Proteomes" id="UP000660885"/>
    </source>
</evidence>